<evidence type="ECO:0000313" key="2">
    <source>
        <dbReference type="EMBL" id="SMF02092.1"/>
    </source>
</evidence>
<keyword evidence="1" id="KW-0472">Membrane</keyword>
<evidence type="ECO:0000313" key="3">
    <source>
        <dbReference type="Proteomes" id="UP000192906"/>
    </source>
</evidence>
<evidence type="ECO:0008006" key="4">
    <source>
        <dbReference type="Google" id="ProtNLM"/>
    </source>
</evidence>
<dbReference type="RefSeq" id="WP_085099747.1">
    <property type="nucleotide sequence ID" value="NZ_FWZU01000002.1"/>
</dbReference>
<feature type="transmembrane region" description="Helical" evidence="1">
    <location>
        <begin position="6"/>
        <end position="22"/>
    </location>
</feature>
<keyword evidence="1" id="KW-0812">Transmembrane</keyword>
<keyword evidence="3" id="KW-1185">Reference proteome</keyword>
<keyword evidence="1" id="KW-1133">Transmembrane helix</keyword>
<reference evidence="3" key="1">
    <citation type="submission" date="2017-04" db="EMBL/GenBank/DDBJ databases">
        <authorList>
            <person name="Varghese N."/>
            <person name="Submissions S."/>
        </authorList>
    </citation>
    <scope>NUCLEOTIDE SEQUENCE [LARGE SCALE GENOMIC DNA]</scope>
    <source>
        <strain evidence="3">K3S</strain>
    </source>
</reference>
<dbReference type="EMBL" id="FWZU01000002">
    <property type="protein sequence ID" value="SMF02092.1"/>
    <property type="molecule type" value="Genomic_DNA"/>
</dbReference>
<sequence>MQDVIVFILIGIAAIYLGYKWLRKGTSGCGCGCSCGSTKKSTREDCGISCDSSRADFKKNK</sequence>
<gene>
    <name evidence="2" type="ORF">SAMN06295933_1180</name>
</gene>
<evidence type="ECO:0000256" key="1">
    <source>
        <dbReference type="SAM" id="Phobius"/>
    </source>
</evidence>
<proteinExistence type="predicted"/>
<protein>
    <recommendedName>
        <fullName evidence="4">Virus attachment protein p12 family protein</fullName>
    </recommendedName>
</protein>
<organism evidence="2 3">
    <name type="scientific">Desulfovibrio gilichinskyi</name>
    <dbReference type="NCBI Taxonomy" id="1519643"/>
    <lineage>
        <taxon>Bacteria</taxon>
        <taxon>Pseudomonadati</taxon>
        <taxon>Thermodesulfobacteriota</taxon>
        <taxon>Desulfovibrionia</taxon>
        <taxon>Desulfovibrionales</taxon>
        <taxon>Desulfovibrionaceae</taxon>
        <taxon>Desulfovibrio</taxon>
    </lineage>
</organism>
<name>A0A1X7CS77_9BACT</name>
<dbReference type="AlphaFoldDB" id="A0A1X7CS77"/>
<accession>A0A1X7CS77</accession>
<dbReference type="Proteomes" id="UP000192906">
    <property type="component" value="Unassembled WGS sequence"/>
</dbReference>